<dbReference type="GO" id="GO:0008081">
    <property type="term" value="F:phosphoric diester hydrolase activity"/>
    <property type="evidence" value="ECO:0007669"/>
    <property type="project" value="TreeGrafter"/>
</dbReference>
<sequence>MKIISWNINGLRAVIKKDLLGFLKKEEPDVLCLQEIKISEVARKKELDEILHPEKIGYDIFWNSAQRPGYSGTAVLVKSLKVESNKVKSLKVESYKVVDLDRLDWDNEGRVQIIDLGKFYLANIYFPNANHELSRLDFKIDFNDKLLKYFKKLEKTKPLIVTGDFNVAHNEIDLARPKENIGNPGFHPREREWMNRFLVSGFKDTFRELNPNKIQYSWWSYRAGARRNNVGWRIDYFCVSDSLMKKIKSAYILDKVLGSDHCPVGIEL</sequence>
<keyword evidence="3" id="KW-0378">Hydrolase</keyword>
<dbReference type="InterPro" id="IPR005135">
    <property type="entry name" value="Endo/exonuclease/phosphatase"/>
</dbReference>
<evidence type="ECO:0000256" key="7">
    <source>
        <dbReference type="PIRSR" id="PIRSR604808-3"/>
    </source>
</evidence>
<accession>A0A0G0JRY8</accession>
<evidence type="ECO:0000259" key="8">
    <source>
        <dbReference type="Pfam" id="PF03372"/>
    </source>
</evidence>
<evidence type="ECO:0000313" key="9">
    <source>
        <dbReference type="EMBL" id="KKQ70318.1"/>
    </source>
</evidence>
<protein>
    <submittedName>
        <fullName evidence="9">Exodeoxyribonuclease III</fullName>
    </submittedName>
</protein>
<dbReference type="PANTHER" id="PTHR22748:SF6">
    <property type="entry name" value="DNA-(APURINIC OR APYRIMIDINIC SITE) ENDONUCLEASE"/>
    <property type="match status" value="1"/>
</dbReference>
<feature type="site" description="Interaction with DNA substrate" evidence="7">
    <location>
        <position position="261"/>
    </location>
</feature>
<dbReference type="GO" id="GO:0006284">
    <property type="term" value="P:base-excision repair"/>
    <property type="evidence" value="ECO:0007669"/>
    <property type="project" value="TreeGrafter"/>
</dbReference>
<feature type="domain" description="Endonuclease/exonuclease/phosphatase" evidence="8">
    <location>
        <begin position="4"/>
        <end position="261"/>
    </location>
</feature>
<dbReference type="InterPro" id="IPR020847">
    <property type="entry name" value="AP_endonuclease_F1_BS"/>
</dbReference>
<keyword evidence="6" id="KW-0464">Manganese</keyword>
<evidence type="ECO:0000256" key="2">
    <source>
        <dbReference type="ARBA" id="ARBA00022723"/>
    </source>
</evidence>
<dbReference type="GO" id="GO:0046872">
    <property type="term" value="F:metal ion binding"/>
    <property type="evidence" value="ECO:0007669"/>
    <property type="project" value="UniProtKB-KW"/>
</dbReference>
<name>A0A0G0JRY8_9BACT</name>
<feature type="active site" evidence="5">
    <location>
        <position position="125"/>
    </location>
</feature>
<evidence type="ECO:0000313" key="10">
    <source>
        <dbReference type="Proteomes" id="UP000034022"/>
    </source>
</evidence>
<evidence type="ECO:0000256" key="5">
    <source>
        <dbReference type="PIRSR" id="PIRSR604808-1"/>
    </source>
</evidence>
<comment type="caution">
    <text evidence="9">The sequence shown here is derived from an EMBL/GenBank/DDBJ whole genome shotgun (WGS) entry which is preliminary data.</text>
</comment>
<gene>
    <name evidence="9" type="ORF">US91_C0005G0023</name>
</gene>
<feature type="site" description="Important for catalytic activity" evidence="7">
    <location>
        <position position="235"/>
    </location>
</feature>
<keyword evidence="2 6" id="KW-0479">Metal-binding</keyword>
<dbReference type="SUPFAM" id="SSF56219">
    <property type="entry name" value="DNase I-like"/>
    <property type="match status" value="1"/>
</dbReference>
<dbReference type="PANTHER" id="PTHR22748">
    <property type="entry name" value="AP ENDONUCLEASE"/>
    <property type="match status" value="1"/>
</dbReference>
<dbReference type="GO" id="GO:0003677">
    <property type="term" value="F:DNA binding"/>
    <property type="evidence" value="ECO:0007669"/>
    <property type="project" value="InterPro"/>
</dbReference>
<evidence type="ECO:0000256" key="4">
    <source>
        <dbReference type="ARBA" id="ARBA00022842"/>
    </source>
</evidence>
<dbReference type="CDD" id="cd09087">
    <property type="entry name" value="Ape1-like_AP-endo"/>
    <property type="match status" value="1"/>
</dbReference>
<reference evidence="9 10" key="1">
    <citation type="journal article" date="2015" name="Nature">
        <title>rRNA introns, odd ribosomes, and small enigmatic genomes across a large radiation of phyla.</title>
        <authorList>
            <person name="Brown C.T."/>
            <person name="Hug L.A."/>
            <person name="Thomas B.C."/>
            <person name="Sharon I."/>
            <person name="Castelle C.J."/>
            <person name="Singh A."/>
            <person name="Wilkins M.J."/>
            <person name="Williams K.H."/>
            <person name="Banfield J.F."/>
        </authorList>
    </citation>
    <scope>NUCLEOTIDE SEQUENCE [LARGE SCALE GENOMIC DNA]</scope>
</reference>
<feature type="site" description="Transition state stabilizer" evidence="7">
    <location>
        <position position="166"/>
    </location>
</feature>
<feature type="binding site" evidence="6">
    <location>
        <position position="35"/>
    </location>
    <ligand>
        <name>Mg(2+)</name>
        <dbReference type="ChEBI" id="CHEBI:18420"/>
        <label>1</label>
    </ligand>
</feature>
<dbReference type="InterPro" id="IPR036691">
    <property type="entry name" value="Endo/exonu/phosph_ase_sf"/>
</dbReference>
<feature type="binding site" evidence="6">
    <location>
        <position position="7"/>
    </location>
    <ligand>
        <name>Mg(2+)</name>
        <dbReference type="ChEBI" id="CHEBI:18420"/>
        <label>1</label>
    </ligand>
</feature>
<feature type="binding site" evidence="6">
    <location>
        <position position="166"/>
    </location>
    <ligand>
        <name>Mg(2+)</name>
        <dbReference type="ChEBI" id="CHEBI:18420"/>
        <label>1</label>
    </ligand>
</feature>
<dbReference type="Proteomes" id="UP000034022">
    <property type="component" value="Unassembled WGS sequence"/>
</dbReference>
<feature type="binding site" evidence="6">
    <location>
        <position position="260"/>
    </location>
    <ligand>
        <name>Mg(2+)</name>
        <dbReference type="ChEBI" id="CHEBI:18420"/>
        <label>1</label>
    </ligand>
</feature>
<dbReference type="PATRIC" id="fig|1618638.3.peg.622"/>
<dbReference type="NCBIfam" id="TIGR00633">
    <property type="entry name" value="xth"/>
    <property type="match status" value="1"/>
</dbReference>
<dbReference type="NCBIfam" id="TIGR00195">
    <property type="entry name" value="exoDNase_III"/>
    <property type="match status" value="1"/>
</dbReference>
<feature type="active site" description="Proton acceptor" evidence="5">
    <location>
        <position position="261"/>
    </location>
</feature>
<evidence type="ECO:0000256" key="6">
    <source>
        <dbReference type="PIRSR" id="PIRSR604808-2"/>
    </source>
</evidence>
<organism evidence="9 10">
    <name type="scientific">Candidatus Falkowbacteria bacterium GW2011_GWE1_38_31</name>
    <dbReference type="NCBI Taxonomy" id="1618638"/>
    <lineage>
        <taxon>Bacteria</taxon>
        <taxon>Candidatus Falkowiibacteriota</taxon>
    </lineage>
</organism>
<dbReference type="AlphaFoldDB" id="A0A0G0JRY8"/>
<comment type="similarity">
    <text evidence="1">Belongs to the DNA repair enzymes AP/ExoA family.</text>
</comment>
<comment type="cofactor">
    <cofactor evidence="6">
        <name>Mg(2+)</name>
        <dbReference type="ChEBI" id="CHEBI:18420"/>
    </cofactor>
    <cofactor evidence="6">
        <name>Mn(2+)</name>
        <dbReference type="ChEBI" id="CHEBI:29035"/>
    </cofactor>
    <text evidence="6">Probably binds two magnesium or manganese ions per subunit.</text>
</comment>
<dbReference type="EMBL" id="LBUU01000005">
    <property type="protein sequence ID" value="KKQ70318.1"/>
    <property type="molecule type" value="Genomic_DNA"/>
</dbReference>
<dbReference type="Pfam" id="PF03372">
    <property type="entry name" value="Exo_endo_phos"/>
    <property type="match status" value="1"/>
</dbReference>
<dbReference type="GO" id="GO:0008311">
    <property type="term" value="F:double-stranded DNA 3'-5' DNA exonuclease activity"/>
    <property type="evidence" value="ECO:0007669"/>
    <property type="project" value="TreeGrafter"/>
</dbReference>
<feature type="binding site" evidence="6">
    <location>
        <position position="261"/>
    </location>
    <ligand>
        <name>Mg(2+)</name>
        <dbReference type="ChEBI" id="CHEBI:18420"/>
        <label>1</label>
    </ligand>
</feature>
<feature type="active site" description="Proton donor/acceptor" evidence="5">
    <location>
        <position position="164"/>
    </location>
</feature>
<dbReference type="Gene3D" id="3.60.10.10">
    <property type="entry name" value="Endonuclease/exonuclease/phosphatase"/>
    <property type="match status" value="1"/>
</dbReference>
<dbReference type="PROSITE" id="PS00726">
    <property type="entry name" value="AP_NUCLEASE_F1_1"/>
    <property type="match status" value="1"/>
</dbReference>
<dbReference type="PROSITE" id="PS51435">
    <property type="entry name" value="AP_NUCLEASE_F1_4"/>
    <property type="match status" value="1"/>
</dbReference>
<evidence type="ECO:0000256" key="1">
    <source>
        <dbReference type="ARBA" id="ARBA00007092"/>
    </source>
</evidence>
<feature type="binding site" evidence="6">
    <location>
        <position position="164"/>
    </location>
    <ligand>
        <name>Mg(2+)</name>
        <dbReference type="ChEBI" id="CHEBI:18420"/>
        <label>1</label>
    </ligand>
</feature>
<dbReference type="InterPro" id="IPR004808">
    <property type="entry name" value="AP_endonuc_1"/>
</dbReference>
<keyword evidence="4 6" id="KW-0460">Magnesium</keyword>
<dbReference type="GO" id="GO:0003906">
    <property type="term" value="F:DNA-(apurinic or apyrimidinic site) endonuclease activity"/>
    <property type="evidence" value="ECO:0007669"/>
    <property type="project" value="TreeGrafter"/>
</dbReference>
<proteinExistence type="inferred from homology"/>
<evidence type="ECO:0000256" key="3">
    <source>
        <dbReference type="ARBA" id="ARBA00022801"/>
    </source>
</evidence>